<evidence type="ECO:0000313" key="10">
    <source>
        <dbReference type="EMBL" id="KAF3454300.1"/>
    </source>
</evidence>
<evidence type="ECO:0000256" key="1">
    <source>
        <dbReference type="ARBA" id="ARBA00001971"/>
    </source>
</evidence>
<keyword evidence="6 8" id="KW-0408">Iron</keyword>
<organism evidence="10 11">
    <name type="scientific">Rhamnella rubrinervis</name>
    <dbReference type="NCBI Taxonomy" id="2594499"/>
    <lineage>
        <taxon>Eukaryota</taxon>
        <taxon>Viridiplantae</taxon>
        <taxon>Streptophyta</taxon>
        <taxon>Embryophyta</taxon>
        <taxon>Tracheophyta</taxon>
        <taxon>Spermatophyta</taxon>
        <taxon>Magnoliopsida</taxon>
        <taxon>eudicotyledons</taxon>
        <taxon>Gunneridae</taxon>
        <taxon>Pentapetalae</taxon>
        <taxon>rosids</taxon>
        <taxon>fabids</taxon>
        <taxon>Rosales</taxon>
        <taxon>Rhamnaceae</taxon>
        <taxon>rhamnoid group</taxon>
        <taxon>Rhamneae</taxon>
        <taxon>Rhamnella</taxon>
    </lineage>
</organism>
<dbReference type="SUPFAM" id="SSF48264">
    <property type="entry name" value="Cytochrome P450"/>
    <property type="match status" value="1"/>
</dbReference>
<keyword evidence="5 9" id="KW-0560">Oxidoreductase</keyword>
<proteinExistence type="inferred from homology"/>
<evidence type="ECO:0000256" key="3">
    <source>
        <dbReference type="ARBA" id="ARBA00022617"/>
    </source>
</evidence>
<dbReference type="GO" id="GO:0016705">
    <property type="term" value="F:oxidoreductase activity, acting on paired donors, with incorporation or reduction of molecular oxygen"/>
    <property type="evidence" value="ECO:0007669"/>
    <property type="project" value="InterPro"/>
</dbReference>
<dbReference type="GO" id="GO:0006629">
    <property type="term" value="P:lipid metabolic process"/>
    <property type="evidence" value="ECO:0007669"/>
    <property type="project" value="UniProtKB-ARBA"/>
</dbReference>
<keyword evidence="3 8" id="KW-0349">Heme</keyword>
<evidence type="ECO:0000256" key="4">
    <source>
        <dbReference type="ARBA" id="ARBA00022723"/>
    </source>
</evidence>
<dbReference type="GO" id="GO:0004497">
    <property type="term" value="F:monooxygenase activity"/>
    <property type="evidence" value="ECO:0007669"/>
    <property type="project" value="UniProtKB-KW"/>
</dbReference>
<evidence type="ECO:0000256" key="5">
    <source>
        <dbReference type="ARBA" id="ARBA00023002"/>
    </source>
</evidence>
<keyword evidence="4 8" id="KW-0479">Metal-binding</keyword>
<dbReference type="InterPro" id="IPR001128">
    <property type="entry name" value="Cyt_P450"/>
</dbReference>
<sequence>MSLALSLTSIASMTGLRTCSETPSLTLRVCTFLNLSNGIATANPLNVEHLLLSNFPNYVKGSRFNDILQEFLGHGIFNVDGDLWIIQHKIASYEFNTKSLKHFISETVKSEILKRLIPLLWNACGENKIIDLQDVLQKFTFDNVCNIAFGVDPVSLNTDKMSENVRQLCFAKAFDDAVEISSSRFMLPLPLIWKIKRFLNIGSEKRFKEAVKVINDYAMEIIRFKEGDSGTKVRMDNGNEVHRDQDLLSRFMSSSVNLEFRDQEQRRKFLRDIVISFVLAGRDSTSTALTWFFWLISGHPRCAYLIYKELSKAVTTVSMPESLPITFSYNELKKLHYLHAALSESMRLFPPVPINSRLAVDDDVLPDGTQVRKGWFADYSAYAMGRMEKVWGHDCREFKPARWLNADGVFQTPDQFRFPVFHCGPRICLGKEMAYVQMKSIAAAVIYEFEIIAVDGGGCSEKMMSPPYVISLLLKMRGGLPVRLKRREQPPSKED</sequence>
<dbReference type="Proteomes" id="UP000796880">
    <property type="component" value="Unassembled WGS sequence"/>
</dbReference>
<dbReference type="Gene3D" id="1.10.630.10">
    <property type="entry name" value="Cytochrome P450"/>
    <property type="match status" value="1"/>
</dbReference>
<reference evidence="10" key="1">
    <citation type="submission" date="2020-03" db="EMBL/GenBank/DDBJ databases">
        <title>A high-quality chromosome-level genome assembly of a woody plant with both climbing and erect habits, Rhamnella rubrinervis.</title>
        <authorList>
            <person name="Lu Z."/>
            <person name="Yang Y."/>
            <person name="Zhu X."/>
            <person name="Sun Y."/>
        </authorList>
    </citation>
    <scope>NUCLEOTIDE SEQUENCE</scope>
    <source>
        <strain evidence="10">BYM</strain>
        <tissue evidence="10">Leaf</tissue>
    </source>
</reference>
<evidence type="ECO:0000256" key="9">
    <source>
        <dbReference type="RuleBase" id="RU000461"/>
    </source>
</evidence>
<dbReference type="InterPro" id="IPR017972">
    <property type="entry name" value="Cyt_P450_CS"/>
</dbReference>
<dbReference type="Pfam" id="PF00067">
    <property type="entry name" value="p450"/>
    <property type="match status" value="1"/>
</dbReference>
<protein>
    <recommendedName>
        <fullName evidence="12">Cytochrome P450</fullName>
    </recommendedName>
</protein>
<dbReference type="GO" id="GO:0005506">
    <property type="term" value="F:iron ion binding"/>
    <property type="evidence" value="ECO:0007669"/>
    <property type="project" value="InterPro"/>
</dbReference>
<dbReference type="AlphaFoldDB" id="A0A8K0HKX1"/>
<comment type="cofactor">
    <cofactor evidence="1 8">
        <name>heme</name>
        <dbReference type="ChEBI" id="CHEBI:30413"/>
    </cofactor>
</comment>
<keyword evidence="11" id="KW-1185">Reference proteome</keyword>
<gene>
    <name evidence="10" type="ORF">FNV43_RR04747</name>
</gene>
<evidence type="ECO:0000256" key="6">
    <source>
        <dbReference type="ARBA" id="ARBA00023004"/>
    </source>
</evidence>
<dbReference type="GO" id="GO:0020037">
    <property type="term" value="F:heme binding"/>
    <property type="evidence" value="ECO:0007669"/>
    <property type="project" value="InterPro"/>
</dbReference>
<name>A0A8K0HKX1_9ROSA</name>
<comment type="similarity">
    <text evidence="2 9">Belongs to the cytochrome P450 family.</text>
</comment>
<dbReference type="PROSITE" id="PS00086">
    <property type="entry name" value="CYTOCHROME_P450"/>
    <property type="match status" value="1"/>
</dbReference>
<evidence type="ECO:0000313" key="11">
    <source>
        <dbReference type="Proteomes" id="UP000796880"/>
    </source>
</evidence>
<dbReference type="PRINTS" id="PR00463">
    <property type="entry name" value="EP450I"/>
</dbReference>
<keyword evidence="7 9" id="KW-0503">Monooxygenase</keyword>
<dbReference type="PANTHER" id="PTHR24296">
    <property type="entry name" value="CYTOCHROME P450"/>
    <property type="match status" value="1"/>
</dbReference>
<dbReference type="InterPro" id="IPR002401">
    <property type="entry name" value="Cyt_P450_E_grp-I"/>
</dbReference>
<accession>A0A8K0HKX1</accession>
<dbReference type="InterPro" id="IPR036396">
    <property type="entry name" value="Cyt_P450_sf"/>
</dbReference>
<evidence type="ECO:0000256" key="7">
    <source>
        <dbReference type="ARBA" id="ARBA00023033"/>
    </source>
</evidence>
<evidence type="ECO:0000256" key="8">
    <source>
        <dbReference type="PIRSR" id="PIRSR602401-1"/>
    </source>
</evidence>
<evidence type="ECO:0008006" key="12">
    <source>
        <dbReference type="Google" id="ProtNLM"/>
    </source>
</evidence>
<comment type="caution">
    <text evidence="10">The sequence shown here is derived from an EMBL/GenBank/DDBJ whole genome shotgun (WGS) entry which is preliminary data.</text>
</comment>
<dbReference type="CDD" id="cd11064">
    <property type="entry name" value="CYP86A"/>
    <property type="match status" value="1"/>
</dbReference>
<dbReference type="OrthoDB" id="1470350at2759"/>
<dbReference type="PRINTS" id="PR00385">
    <property type="entry name" value="P450"/>
</dbReference>
<feature type="binding site" description="axial binding residue" evidence="8">
    <location>
        <position position="428"/>
    </location>
    <ligand>
        <name>heme</name>
        <dbReference type="ChEBI" id="CHEBI:30413"/>
    </ligand>
    <ligandPart>
        <name>Fe</name>
        <dbReference type="ChEBI" id="CHEBI:18248"/>
    </ligandPart>
</feature>
<dbReference type="EMBL" id="VOIH02000002">
    <property type="protein sequence ID" value="KAF3454300.1"/>
    <property type="molecule type" value="Genomic_DNA"/>
</dbReference>
<evidence type="ECO:0000256" key="2">
    <source>
        <dbReference type="ARBA" id="ARBA00010617"/>
    </source>
</evidence>